<sequence length="64" mass="7492">MAVHRHQKNTSCKKQLKPVSGFMIPCRNRSWNRNMARTRYERILTYVVGSTSSCKKNGFMVFLP</sequence>
<organism evidence="1 2">
    <name type="scientific">Faecalibacterium duncaniae (strain DSM 17677 / JCM 31915 / A2-165)</name>
    <name type="common">Faecalibacterium prausnitzii</name>
    <dbReference type="NCBI Taxonomy" id="411483"/>
    <lineage>
        <taxon>Bacteria</taxon>
        <taxon>Bacillati</taxon>
        <taxon>Bacillota</taxon>
        <taxon>Clostridia</taxon>
        <taxon>Eubacteriales</taxon>
        <taxon>Oscillospiraceae</taxon>
        <taxon>Faecalibacterium</taxon>
    </lineage>
</organism>
<dbReference type="EMBL" id="ACOP02000047">
    <property type="protein sequence ID" value="EEU96614.1"/>
    <property type="molecule type" value="Genomic_DNA"/>
</dbReference>
<keyword evidence="2" id="KW-1185">Reference proteome</keyword>
<name>C7H628_FAED2</name>
<gene>
    <name evidence="1" type="ORF">FAEPRAA2165_01754</name>
</gene>
<accession>C7H628</accession>
<dbReference type="HOGENOM" id="CLU_2861131_0_0_9"/>
<dbReference type="Proteomes" id="UP000004619">
    <property type="component" value="Unassembled WGS sequence"/>
</dbReference>
<protein>
    <submittedName>
        <fullName evidence="1">Uncharacterized protein</fullName>
    </submittedName>
</protein>
<evidence type="ECO:0000313" key="1">
    <source>
        <dbReference type="EMBL" id="EEU96614.1"/>
    </source>
</evidence>
<evidence type="ECO:0000313" key="2">
    <source>
        <dbReference type="Proteomes" id="UP000004619"/>
    </source>
</evidence>
<proteinExistence type="predicted"/>
<dbReference type="AlphaFoldDB" id="C7H628"/>
<reference evidence="1" key="1">
    <citation type="submission" date="2009-08" db="EMBL/GenBank/DDBJ databases">
        <authorList>
            <person name="Weinstock G."/>
            <person name="Sodergren E."/>
            <person name="Clifton S."/>
            <person name="Fulton L."/>
            <person name="Fulton B."/>
            <person name="Courtney L."/>
            <person name="Fronick C."/>
            <person name="Harrison M."/>
            <person name="Strong C."/>
            <person name="Farmer C."/>
            <person name="Delahaunty K."/>
            <person name="Markovic C."/>
            <person name="Hall O."/>
            <person name="Minx P."/>
            <person name="Tomlinson C."/>
            <person name="Mitreva M."/>
            <person name="Nelson J."/>
            <person name="Hou S."/>
            <person name="Wollam A."/>
            <person name="Pepin K.H."/>
            <person name="Johnson M."/>
            <person name="Bhonagiri V."/>
            <person name="Nash W.E."/>
            <person name="Warren W."/>
            <person name="Chinwalla A."/>
            <person name="Mardis E.R."/>
            <person name="Wilson R.K."/>
        </authorList>
    </citation>
    <scope>NUCLEOTIDE SEQUENCE [LARGE SCALE GENOMIC DNA]</scope>
    <source>
        <strain evidence="1">A2-165</strain>
    </source>
</reference>
<comment type="caution">
    <text evidence="1">The sequence shown here is derived from an EMBL/GenBank/DDBJ whole genome shotgun (WGS) entry which is preliminary data.</text>
</comment>